<comment type="caution">
    <text evidence="2">The sequence shown here is derived from an EMBL/GenBank/DDBJ whole genome shotgun (WGS) entry which is preliminary data.</text>
</comment>
<dbReference type="EMBL" id="BQKI01000024">
    <property type="protein sequence ID" value="GJN12733.1"/>
    <property type="molecule type" value="Genomic_DNA"/>
</dbReference>
<gene>
    <name evidence="2" type="primary">ga31039</name>
    <name evidence="2" type="ORF">PR202_ga31039</name>
</gene>
<evidence type="ECO:0000256" key="1">
    <source>
        <dbReference type="SAM" id="MobiDB-lite"/>
    </source>
</evidence>
<proteinExistence type="predicted"/>
<feature type="compositionally biased region" description="Polar residues" evidence="1">
    <location>
        <begin position="143"/>
        <end position="153"/>
    </location>
</feature>
<reference evidence="2" key="2">
    <citation type="submission" date="2021-12" db="EMBL/GenBank/DDBJ databases">
        <title>Resequencing data analysis of finger millet.</title>
        <authorList>
            <person name="Hatakeyama M."/>
            <person name="Aluri S."/>
            <person name="Balachadran M.T."/>
            <person name="Sivarajan S.R."/>
            <person name="Poveda L."/>
            <person name="Shimizu-Inatsugi R."/>
            <person name="Schlapbach R."/>
            <person name="Sreeman S.M."/>
            <person name="Shimizu K.K."/>
        </authorList>
    </citation>
    <scope>NUCLEOTIDE SEQUENCE</scope>
</reference>
<feature type="compositionally biased region" description="Basic and acidic residues" evidence="1">
    <location>
        <begin position="170"/>
        <end position="179"/>
    </location>
</feature>
<reference evidence="2" key="1">
    <citation type="journal article" date="2018" name="DNA Res.">
        <title>Multiple hybrid de novo genome assembly of finger millet, an orphan allotetraploid crop.</title>
        <authorList>
            <person name="Hatakeyama M."/>
            <person name="Aluri S."/>
            <person name="Balachadran M.T."/>
            <person name="Sivarajan S.R."/>
            <person name="Patrignani A."/>
            <person name="Gruter S."/>
            <person name="Poveda L."/>
            <person name="Shimizu-Inatsugi R."/>
            <person name="Baeten J."/>
            <person name="Francoijs K.J."/>
            <person name="Nataraja K.N."/>
            <person name="Reddy Y.A.N."/>
            <person name="Phadnis S."/>
            <person name="Ravikumar R.L."/>
            <person name="Schlapbach R."/>
            <person name="Sreeman S.M."/>
            <person name="Shimizu K.K."/>
        </authorList>
    </citation>
    <scope>NUCLEOTIDE SEQUENCE</scope>
</reference>
<keyword evidence="3" id="KW-1185">Reference proteome</keyword>
<organism evidence="2 3">
    <name type="scientific">Eleusine coracana subsp. coracana</name>
    <dbReference type="NCBI Taxonomy" id="191504"/>
    <lineage>
        <taxon>Eukaryota</taxon>
        <taxon>Viridiplantae</taxon>
        <taxon>Streptophyta</taxon>
        <taxon>Embryophyta</taxon>
        <taxon>Tracheophyta</taxon>
        <taxon>Spermatophyta</taxon>
        <taxon>Magnoliopsida</taxon>
        <taxon>Liliopsida</taxon>
        <taxon>Poales</taxon>
        <taxon>Poaceae</taxon>
        <taxon>PACMAD clade</taxon>
        <taxon>Chloridoideae</taxon>
        <taxon>Cynodonteae</taxon>
        <taxon>Eleusininae</taxon>
        <taxon>Eleusine</taxon>
    </lineage>
</organism>
<name>A0AAV5DP43_ELECO</name>
<evidence type="ECO:0000313" key="2">
    <source>
        <dbReference type="EMBL" id="GJN12733.1"/>
    </source>
</evidence>
<dbReference type="AlphaFoldDB" id="A0AAV5DP43"/>
<dbReference type="Proteomes" id="UP001054889">
    <property type="component" value="Unassembled WGS sequence"/>
</dbReference>
<evidence type="ECO:0000313" key="3">
    <source>
        <dbReference type="Proteomes" id="UP001054889"/>
    </source>
</evidence>
<accession>A0AAV5DP43</accession>
<feature type="region of interest" description="Disordered" evidence="1">
    <location>
        <begin position="112"/>
        <end position="185"/>
    </location>
</feature>
<protein>
    <submittedName>
        <fullName evidence="2">Uncharacterized protein</fullName>
    </submittedName>
</protein>
<sequence length="244" mass="27899">MKRGLALLPARHSPDLAWYNSDLAPWQRARATAQASISSYHKRKKKEKETSAWRCAANKQKRKTSAWRCTSQRTKPPHEADFCVLAADAPAPEDHRHLAHRARANTWPTRRRLPQLPGHIAPPAARPAGTRSAPACRWPTWARSRTTRGQTSAKRPHAACNTRPRPRWTPARERARPDSSTRANEAALDAPARARLGLGGHGSRAHCQHTLAPFRSSWWRCWWGKKKERRMGVWRLVEKERVRE</sequence>